<organism evidence="1 2">
    <name type="scientific">Candidatus Terrybacteria bacterium RIFCSPHIGHO2_01_FULL_48_17</name>
    <dbReference type="NCBI Taxonomy" id="1802362"/>
    <lineage>
        <taxon>Bacteria</taxon>
        <taxon>Candidatus Terryibacteriota</taxon>
    </lineage>
</organism>
<protein>
    <submittedName>
        <fullName evidence="1">Uncharacterized protein</fullName>
    </submittedName>
</protein>
<dbReference type="EMBL" id="MHSS01000004">
    <property type="protein sequence ID" value="OHA48691.1"/>
    <property type="molecule type" value="Genomic_DNA"/>
</dbReference>
<gene>
    <name evidence="1" type="ORF">A2806_01030</name>
</gene>
<dbReference type="AlphaFoldDB" id="A0A1G2PM34"/>
<reference evidence="1 2" key="1">
    <citation type="journal article" date="2016" name="Nat. Commun.">
        <title>Thousands of microbial genomes shed light on interconnected biogeochemical processes in an aquifer system.</title>
        <authorList>
            <person name="Anantharaman K."/>
            <person name="Brown C.T."/>
            <person name="Hug L.A."/>
            <person name="Sharon I."/>
            <person name="Castelle C.J."/>
            <person name="Probst A.J."/>
            <person name="Thomas B.C."/>
            <person name="Singh A."/>
            <person name="Wilkins M.J."/>
            <person name="Karaoz U."/>
            <person name="Brodie E.L."/>
            <person name="Williams K.H."/>
            <person name="Hubbard S.S."/>
            <person name="Banfield J.F."/>
        </authorList>
    </citation>
    <scope>NUCLEOTIDE SEQUENCE [LARGE SCALE GENOMIC DNA]</scope>
</reference>
<accession>A0A1G2PM34</accession>
<comment type="caution">
    <text evidence="1">The sequence shown here is derived from an EMBL/GenBank/DDBJ whole genome shotgun (WGS) entry which is preliminary data.</text>
</comment>
<dbReference type="STRING" id="1802362.A2806_01030"/>
<dbReference type="Proteomes" id="UP000177629">
    <property type="component" value="Unassembled WGS sequence"/>
</dbReference>
<name>A0A1G2PM34_9BACT</name>
<evidence type="ECO:0000313" key="1">
    <source>
        <dbReference type="EMBL" id="OHA48691.1"/>
    </source>
</evidence>
<sequence>MRYEAIITHEPKAAPWLWENHTYEIDAPNNEELECKIGDLLDALGVENPGCNFYLCSLKNLSFRYVAQFASYVKEDDLRHNWKKGQELRRWTEDLRAQTDEGARAEAREKLLVFAQMDGSSSWTTKLIKLIKITEEVISFVD</sequence>
<proteinExistence type="predicted"/>
<evidence type="ECO:0000313" key="2">
    <source>
        <dbReference type="Proteomes" id="UP000177629"/>
    </source>
</evidence>